<sequence>NVCVFSCVYQPEGQVEGDVDGPQSSCDGIQQTHLLCVELPALTVFAHSEGSDSGSVLHPPHLQDPSARRVDDQEQSMASGSLVIFLFFLLTFPHADGHAPCQVQQRDPTKVIRHSGQRVAGGQTDGLAMTTGVWETKSESEQGDRDTTQSCSQGALCSVGSSSTCRVKRTVIVAFLLLGQEAEDVDVIGRGRSPKPIVVNVTKEKYKPSMYDQPSCHINTKGGRTKWTSTPQRRNIAVQKLAQVLGSATEELSQLTYPGKT</sequence>
<comment type="caution">
    <text evidence="2">The sequence shown here is derived from an EMBL/GenBank/DDBJ whole genome shotgun (WGS) entry which is preliminary data.</text>
</comment>
<organism evidence="2 3">
    <name type="scientific">Dissostichus mawsoni</name>
    <name type="common">Antarctic cod</name>
    <dbReference type="NCBI Taxonomy" id="36200"/>
    <lineage>
        <taxon>Eukaryota</taxon>
        <taxon>Metazoa</taxon>
        <taxon>Chordata</taxon>
        <taxon>Craniata</taxon>
        <taxon>Vertebrata</taxon>
        <taxon>Euteleostomi</taxon>
        <taxon>Actinopterygii</taxon>
        <taxon>Neopterygii</taxon>
        <taxon>Teleostei</taxon>
        <taxon>Neoteleostei</taxon>
        <taxon>Acanthomorphata</taxon>
        <taxon>Eupercaria</taxon>
        <taxon>Perciformes</taxon>
        <taxon>Notothenioidei</taxon>
        <taxon>Nototheniidae</taxon>
        <taxon>Dissostichus</taxon>
    </lineage>
</organism>
<proteinExistence type="predicted"/>
<dbReference type="EMBL" id="JAAKFY010000015">
    <property type="protein sequence ID" value="KAF3844616.1"/>
    <property type="molecule type" value="Genomic_DNA"/>
</dbReference>
<reference evidence="2 3" key="1">
    <citation type="submission" date="2020-03" db="EMBL/GenBank/DDBJ databases">
        <title>Dissostichus mawsoni Genome sequencing and assembly.</title>
        <authorList>
            <person name="Park H."/>
        </authorList>
    </citation>
    <scope>NUCLEOTIDE SEQUENCE [LARGE SCALE GENOMIC DNA]</scope>
    <source>
        <strain evidence="2">DM0001</strain>
        <tissue evidence="2">Muscle</tissue>
    </source>
</reference>
<protein>
    <submittedName>
        <fullName evidence="2">Uncharacterized protein</fullName>
    </submittedName>
</protein>
<feature type="region of interest" description="Disordered" evidence="1">
    <location>
        <begin position="50"/>
        <end position="73"/>
    </location>
</feature>
<feature type="non-terminal residue" evidence="2">
    <location>
        <position position="261"/>
    </location>
</feature>
<dbReference type="Proteomes" id="UP000518266">
    <property type="component" value="Unassembled WGS sequence"/>
</dbReference>
<dbReference type="AlphaFoldDB" id="A0A7J5Y5B1"/>
<evidence type="ECO:0000256" key="1">
    <source>
        <dbReference type="SAM" id="MobiDB-lite"/>
    </source>
</evidence>
<accession>A0A7J5Y5B1</accession>
<evidence type="ECO:0000313" key="3">
    <source>
        <dbReference type="Proteomes" id="UP000518266"/>
    </source>
</evidence>
<gene>
    <name evidence="2" type="ORF">F7725_007779</name>
</gene>
<keyword evidence="3" id="KW-1185">Reference proteome</keyword>
<evidence type="ECO:0000313" key="2">
    <source>
        <dbReference type="EMBL" id="KAF3844616.1"/>
    </source>
</evidence>
<name>A0A7J5Y5B1_DISMA</name>